<organism evidence="1 2">
    <name type="scientific">Hyaloscypha bicolor E</name>
    <dbReference type="NCBI Taxonomy" id="1095630"/>
    <lineage>
        <taxon>Eukaryota</taxon>
        <taxon>Fungi</taxon>
        <taxon>Dikarya</taxon>
        <taxon>Ascomycota</taxon>
        <taxon>Pezizomycotina</taxon>
        <taxon>Leotiomycetes</taxon>
        <taxon>Helotiales</taxon>
        <taxon>Hyaloscyphaceae</taxon>
        <taxon>Hyaloscypha</taxon>
        <taxon>Hyaloscypha bicolor</taxon>
    </lineage>
</organism>
<dbReference type="EMBL" id="KZ613816">
    <property type="protein sequence ID" value="PMD59376.1"/>
    <property type="molecule type" value="Genomic_DNA"/>
</dbReference>
<dbReference type="GeneID" id="36594960"/>
<accession>A0A2J6T8N3</accession>
<dbReference type="Proteomes" id="UP000235371">
    <property type="component" value="Unassembled WGS sequence"/>
</dbReference>
<keyword evidence="2" id="KW-1185">Reference proteome</keyword>
<dbReference type="InParanoid" id="A0A2J6T8N3"/>
<dbReference type="RefSeq" id="XP_024736280.1">
    <property type="nucleotide sequence ID" value="XM_024886883.1"/>
</dbReference>
<sequence length="186" mass="20880">MAQSFLQQSRLHLGAGRLLRQLYQGSKALFELVEIHINSPAGYLLTGLTFFLAGTFRGQWLLGNMKPEYFKILSSSKRDPLEATIVHTQLTDGSITLWSVSIPATNTVNKIRLLELMPRSQANPTSVNCNFHHFSLKEIQPYVCPTRGARVQTTLIRSGLVYGGFSHPARCTKCCLMWVRGRQNLS</sequence>
<protein>
    <submittedName>
        <fullName evidence="1">Uncharacterized protein</fullName>
    </submittedName>
</protein>
<name>A0A2J6T8N3_9HELO</name>
<proteinExistence type="predicted"/>
<gene>
    <name evidence="1" type="ORF">K444DRAFT_663807</name>
</gene>
<dbReference type="AlphaFoldDB" id="A0A2J6T8N3"/>
<evidence type="ECO:0000313" key="2">
    <source>
        <dbReference type="Proteomes" id="UP000235371"/>
    </source>
</evidence>
<reference evidence="1 2" key="1">
    <citation type="submission" date="2016-04" db="EMBL/GenBank/DDBJ databases">
        <title>A degradative enzymes factory behind the ericoid mycorrhizal symbiosis.</title>
        <authorList>
            <consortium name="DOE Joint Genome Institute"/>
            <person name="Martino E."/>
            <person name="Morin E."/>
            <person name="Grelet G."/>
            <person name="Kuo A."/>
            <person name="Kohler A."/>
            <person name="Daghino S."/>
            <person name="Barry K."/>
            <person name="Choi C."/>
            <person name="Cichocki N."/>
            <person name="Clum A."/>
            <person name="Copeland A."/>
            <person name="Hainaut M."/>
            <person name="Haridas S."/>
            <person name="Labutti K."/>
            <person name="Lindquist E."/>
            <person name="Lipzen A."/>
            <person name="Khouja H.-R."/>
            <person name="Murat C."/>
            <person name="Ohm R."/>
            <person name="Olson A."/>
            <person name="Spatafora J."/>
            <person name="Veneault-Fourrey C."/>
            <person name="Henrissat B."/>
            <person name="Grigoriev I."/>
            <person name="Martin F."/>
            <person name="Perotto S."/>
        </authorList>
    </citation>
    <scope>NUCLEOTIDE SEQUENCE [LARGE SCALE GENOMIC DNA]</scope>
    <source>
        <strain evidence="1 2">E</strain>
    </source>
</reference>
<evidence type="ECO:0000313" key="1">
    <source>
        <dbReference type="EMBL" id="PMD59376.1"/>
    </source>
</evidence>